<dbReference type="GO" id="GO:0016798">
    <property type="term" value="F:hydrolase activity, acting on glycosyl bonds"/>
    <property type="evidence" value="ECO:0007669"/>
    <property type="project" value="UniProtKB-KW"/>
</dbReference>
<dbReference type="InterPro" id="IPR029070">
    <property type="entry name" value="Chitinase_insertion_sf"/>
</dbReference>
<proteinExistence type="predicted"/>
<dbReference type="InterPro" id="IPR001223">
    <property type="entry name" value="Glyco_hydro18_cat"/>
</dbReference>
<keyword evidence="4" id="KW-0326">Glycosidase</keyword>
<keyword evidence="4" id="KW-0378">Hydrolase</keyword>
<dbReference type="InterPro" id="IPR017853">
    <property type="entry name" value="GH"/>
</dbReference>
<dbReference type="SUPFAM" id="SSF51445">
    <property type="entry name" value="(Trans)glycosidases"/>
    <property type="match status" value="1"/>
</dbReference>
<organism evidence="4">
    <name type="scientific">Veillonella dispar</name>
    <dbReference type="NCBI Taxonomy" id="39778"/>
    <lineage>
        <taxon>Bacteria</taxon>
        <taxon>Bacillati</taxon>
        <taxon>Bacillota</taxon>
        <taxon>Negativicutes</taxon>
        <taxon>Veillonellales</taxon>
        <taxon>Veillonellaceae</taxon>
        <taxon>Veillonella</taxon>
    </lineage>
</organism>
<dbReference type="PANTHER" id="PTHR46066:SF2">
    <property type="entry name" value="CHITINASE DOMAIN-CONTAINING PROTEIN 1"/>
    <property type="match status" value="1"/>
</dbReference>
<accession>A0A6N2YB96</accession>
<dbReference type="Pfam" id="PF00704">
    <property type="entry name" value="Glyco_hydro_18"/>
    <property type="match status" value="1"/>
</dbReference>
<name>A0A6N2YB96_9FIRM</name>
<dbReference type="AlphaFoldDB" id="A0A6N2YB96"/>
<dbReference type="SMART" id="SM00636">
    <property type="entry name" value="Glyco_18"/>
    <property type="match status" value="1"/>
</dbReference>
<dbReference type="CDD" id="cd06503">
    <property type="entry name" value="ATP-synt_Fo_b"/>
    <property type="match status" value="1"/>
</dbReference>
<evidence type="ECO:0000259" key="3">
    <source>
        <dbReference type="PROSITE" id="PS51910"/>
    </source>
</evidence>
<protein>
    <submittedName>
        <fullName evidence="4">Sporulation-specific glycosylase YdhD</fullName>
        <ecNumber evidence="4">3.2.-.-</ecNumber>
    </submittedName>
</protein>
<feature type="domain" description="GH18" evidence="3">
    <location>
        <begin position="129"/>
        <end position="442"/>
    </location>
</feature>
<feature type="compositionally biased region" description="Polar residues" evidence="1">
    <location>
        <begin position="540"/>
        <end position="571"/>
    </location>
</feature>
<reference evidence="4" key="1">
    <citation type="submission" date="2019-11" db="EMBL/GenBank/DDBJ databases">
        <authorList>
            <person name="Feng L."/>
        </authorList>
    </citation>
    <scope>NUCLEOTIDE SEQUENCE</scope>
    <source>
        <strain evidence="4">VdisparLFYP95</strain>
    </source>
</reference>
<feature type="compositionally biased region" description="Basic and acidic residues" evidence="1">
    <location>
        <begin position="481"/>
        <end position="539"/>
    </location>
</feature>
<dbReference type="PANTHER" id="PTHR46066">
    <property type="entry name" value="CHITINASE DOMAIN-CONTAINING PROTEIN 1 FAMILY MEMBER"/>
    <property type="match status" value="1"/>
</dbReference>
<evidence type="ECO:0000256" key="2">
    <source>
        <dbReference type="SAM" id="SignalP"/>
    </source>
</evidence>
<dbReference type="InterPro" id="IPR011583">
    <property type="entry name" value="Chitinase_II/V-like_cat"/>
</dbReference>
<feature type="chain" id="PRO_5027116762" evidence="2">
    <location>
        <begin position="27"/>
        <end position="571"/>
    </location>
</feature>
<dbReference type="Gene3D" id="3.10.50.10">
    <property type="match status" value="1"/>
</dbReference>
<sequence>MIRKSTILKSLTALVMSALSTTAVQAEVLVPIDQFLANTTRHYEANQYKTSYTVYVPQTELQGNAIVLNPAAVGEPVKLPTTSKNGITYVDIESDPAMLGVSYTKVNGQLTLGPAPQASTVKAPYTMQTPLSWAFDPWPTQGTPYQAKLNSSGDNIISPSWFKLHSLGLEASPNVSIDYVNDYKSKGYHVWPLITNRFDPGFTSGILADQSVWKKYAHNLVQYAYIYGFDGYNFDFENIDYADRDRLTAFVAYLSNHLHQYNIKTSIDVTGYSDSPEWSLVYNRSAFANSVDYVVLMAYDETWAKSTTAGPVASYPWVRNHTEKMLSEVPSQKLVLGVPFYMRLWHDTNGYAKGETLAMKNTGSYFANYKDKMTWDDRLKLYYLSIPTSYGSDRIWFEDNTSLGLKLDLVKELQLGGFAAWRKGFEDESTIAMIQGKDLGRGIPKSPTAVVPEPVVEETKPLTKLEQYKLRLEEKEKAKAAKAEAKRKAKEEKELAKRKAKEEAEQAKAEKKRQVEEAKAEKKRLEEEAKAQKERDAQEAKNTIASYKSHGSVQNTTTKNELTKSVQVVKR</sequence>
<dbReference type="GO" id="GO:0005975">
    <property type="term" value="P:carbohydrate metabolic process"/>
    <property type="evidence" value="ECO:0007669"/>
    <property type="project" value="InterPro"/>
</dbReference>
<dbReference type="EC" id="3.2.-.-" evidence="4"/>
<dbReference type="RefSeq" id="WP_156718923.1">
    <property type="nucleotide sequence ID" value="NZ_CACRUF010000007.1"/>
</dbReference>
<evidence type="ECO:0000313" key="4">
    <source>
        <dbReference type="EMBL" id="VYT64071.1"/>
    </source>
</evidence>
<dbReference type="EMBL" id="CACRUF010000007">
    <property type="protein sequence ID" value="VYT64071.1"/>
    <property type="molecule type" value="Genomic_DNA"/>
</dbReference>
<dbReference type="Gene3D" id="3.20.20.80">
    <property type="entry name" value="Glycosidases"/>
    <property type="match status" value="1"/>
</dbReference>
<dbReference type="PROSITE" id="PS51910">
    <property type="entry name" value="GH18_2"/>
    <property type="match status" value="1"/>
</dbReference>
<feature type="region of interest" description="Disordered" evidence="1">
    <location>
        <begin position="481"/>
        <end position="571"/>
    </location>
</feature>
<dbReference type="GO" id="GO:0008061">
    <property type="term" value="F:chitin binding"/>
    <property type="evidence" value="ECO:0007669"/>
    <property type="project" value="InterPro"/>
</dbReference>
<gene>
    <name evidence="4" type="primary">ydhD</name>
    <name evidence="4" type="ORF">VDLFYP95_00341</name>
</gene>
<feature type="signal peptide" evidence="2">
    <location>
        <begin position="1"/>
        <end position="26"/>
    </location>
</feature>
<evidence type="ECO:0000256" key="1">
    <source>
        <dbReference type="SAM" id="MobiDB-lite"/>
    </source>
</evidence>
<keyword evidence="2" id="KW-0732">Signal</keyword>